<proteinExistence type="predicted"/>
<reference evidence="1" key="2">
    <citation type="journal article" date="2015" name="Fish Shellfish Immunol.">
        <title>Early steps in the European eel (Anguilla anguilla)-Vibrio vulnificus interaction in the gills: Role of the RtxA13 toxin.</title>
        <authorList>
            <person name="Callol A."/>
            <person name="Pajuelo D."/>
            <person name="Ebbesson L."/>
            <person name="Teles M."/>
            <person name="MacKenzie S."/>
            <person name="Amaro C."/>
        </authorList>
    </citation>
    <scope>NUCLEOTIDE SEQUENCE</scope>
</reference>
<dbReference type="AlphaFoldDB" id="A0A0E9SFY5"/>
<evidence type="ECO:0000313" key="1">
    <source>
        <dbReference type="EMBL" id="JAH39600.1"/>
    </source>
</evidence>
<name>A0A0E9SFY5_ANGAN</name>
<accession>A0A0E9SFY5</accession>
<sequence length="34" mass="3774">MLTLNLSTCASPISPLCYTNRKMVLQVPLSFMVT</sequence>
<protein>
    <submittedName>
        <fullName evidence="1">Uncharacterized protein</fullName>
    </submittedName>
</protein>
<reference evidence="1" key="1">
    <citation type="submission" date="2014-11" db="EMBL/GenBank/DDBJ databases">
        <authorList>
            <person name="Amaro Gonzalez C."/>
        </authorList>
    </citation>
    <scope>NUCLEOTIDE SEQUENCE</scope>
</reference>
<dbReference type="EMBL" id="GBXM01068977">
    <property type="protein sequence ID" value="JAH39600.1"/>
    <property type="molecule type" value="Transcribed_RNA"/>
</dbReference>
<organism evidence="1">
    <name type="scientific">Anguilla anguilla</name>
    <name type="common">European freshwater eel</name>
    <name type="synonym">Muraena anguilla</name>
    <dbReference type="NCBI Taxonomy" id="7936"/>
    <lineage>
        <taxon>Eukaryota</taxon>
        <taxon>Metazoa</taxon>
        <taxon>Chordata</taxon>
        <taxon>Craniata</taxon>
        <taxon>Vertebrata</taxon>
        <taxon>Euteleostomi</taxon>
        <taxon>Actinopterygii</taxon>
        <taxon>Neopterygii</taxon>
        <taxon>Teleostei</taxon>
        <taxon>Anguilliformes</taxon>
        <taxon>Anguillidae</taxon>
        <taxon>Anguilla</taxon>
    </lineage>
</organism>